<feature type="compositionally biased region" description="Low complexity" evidence="7">
    <location>
        <begin position="347"/>
        <end position="362"/>
    </location>
</feature>
<gene>
    <name evidence="11" type="ORF">CSUI_009035</name>
</gene>
<dbReference type="GeneID" id="94432365"/>
<dbReference type="InterPro" id="IPR036640">
    <property type="entry name" value="ABC1_TM_sf"/>
</dbReference>
<comment type="caution">
    <text evidence="11">The sequence shown here is derived from an EMBL/GenBank/DDBJ whole genome shotgun (WGS) entry which is preliminary data.</text>
</comment>
<evidence type="ECO:0000256" key="8">
    <source>
        <dbReference type="SAM" id="Phobius"/>
    </source>
</evidence>
<sequence length="764" mass="84627">MKIQKLLRLSSVVHRHKAYVTVALYLEGDFFSSPFRLESLLLLFFFYLLLAIQPCVYARLHMKGVSFRLPPLLLCVRGYPPVPIHVYKSYIRLRHWQSFQEKEIQGCNSFLADRLIHANTVYIHQEQEQEAYRFEEQQNKILHASHSSALVNGLFFGFLSFSVNATFLALLTYGMTLVKKGTLSYGNLTSFAVYSSMVGVGFSGLASLSSELYRAVQAGSRINTVLNLVKQSGHIENEREKDCFPHEEKRKCLIGSQEKNDLGTDKDQHHAEEAVTMPKEQEEEKEKEGTAPNTEVSSCPGFLPFLSSYEEREDKLEAENLLKTLQGEIKFRNVSFTYTSKNEISKKTASSSSATTADSPSSLAQVATPQMMIDLSPSLSDITSSTATTTSLDMNSSIVDPTPSAGNSSPGGDEKKPEHIDGHHLEEFPEQKQTTRGEKTTDTYEEDEEGLLSLKNISLSIPPGCITAITGQSGSGKTTLLKLLTKQINPTQGVITLDGTDLSVISTRVLLQKILGIVNPESSCLFSGLTIKENLFYGVWKRDSAAGIRKSEEMATEQKEVKKEASSVGDGQVSLTPLSRSMTACFKDHLFKEVCQLCNINGILENLTPAHENTRIEGSLSPFSSGEQQRLGLARALIKQPKILILDEATAHLDSHNERHLLQALRYLLKKPDDHSSSFATVSENEKKDEKDGDNGSGPETCHPSLLGNTVHTVVVIAHSKEALQIADNIVVLKKGEIVETGSYKDLIQKENGELTRLLKKQQH</sequence>
<evidence type="ECO:0000256" key="4">
    <source>
        <dbReference type="ARBA" id="ARBA00022840"/>
    </source>
</evidence>
<dbReference type="SMART" id="SM00382">
    <property type="entry name" value="AAA"/>
    <property type="match status" value="1"/>
</dbReference>
<evidence type="ECO:0000259" key="10">
    <source>
        <dbReference type="PROSITE" id="PS50929"/>
    </source>
</evidence>
<dbReference type="PROSITE" id="PS50893">
    <property type="entry name" value="ABC_TRANSPORTER_2"/>
    <property type="match status" value="1"/>
</dbReference>
<evidence type="ECO:0000256" key="2">
    <source>
        <dbReference type="ARBA" id="ARBA00022692"/>
    </source>
</evidence>
<keyword evidence="5 8" id="KW-1133">Transmembrane helix</keyword>
<dbReference type="GO" id="GO:0016887">
    <property type="term" value="F:ATP hydrolysis activity"/>
    <property type="evidence" value="ECO:0007669"/>
    <property type="project" value="InterPro"/>
</dbReference>
<feature type="compositionally biased region" description="Basic and acidic residues" evidence="7">
    <location>
        <begin position="275"/>
        <end position="289"/>
    </location>
</feature>
<dbReference type="PANTHER" id="PTHR43394:SF15">
    <property type="entry name" value="ALPHA-FACTOR-TRANSPORTING ATPASE"/>
    <property type="match status" value="1"/>
</dbReference>
<feature type="region of interest" description="Disordered" evidence="7">
    <location>
        <begin position="678"/>
        <end position="705"/>
    </location>
</feature>
<comment type="subcellular location">
    <subcellularLocation>
        <location evidence="1">Membrane</location>
        <topology evidence="1">Multi-pass membrane protein</topology>
    </subcellularLocation>
</comment>
<dbReference type="InterPro" id="IPR027417">
    <property type="entry name" value="P-loop_NTPase"/>
</dbReference>
<dbReference type="InterPro" id="IPR003439">
    <property type="entry name" value="ABC_transporter-like_ATP-bd"/>
</dbReference>
<evidence type="ECO:0000256" key="1">
    <source>
        <dbReference type="ARBA" id="ARBA00004141"/>
    </source>
</evidence>
<feature type="domain" description="ABC transmembrane type-1" evidence="10">
    <location>
        <begin position="108"/>
        <end position="214"/>
    </location>
</feature>
<dbReference type="PROSITE" id="PS00211">
    <property type="entry name" value="ABC_TRANSPORTER_1"/>
    <property type="match status" value="1"/>
</dbReference>
<dbReference type="VEuPathDB" id="ToxoDB:CSUI_009035"/>
<feature type="region of interest" description="Disordered" evidence="7">
    <location>
        <begin position="342"/>
        <end position="364"/>
    </location>
</feature>
<feature type="region of interest" description="Disordered" evidence="7">
    <location>
        <begin position="384"/>
        <end position="447"/>
    </location>
</feature>
<feature type="region of interest" description="Disordered" evidence="7">
    <location>
        <begin position="275"/>
        <end position="299"/>
    </location>
</feature>
<organism evidence="11 12">
    <name type="scientific">Cystoisospora suis</name>
    <dbReference type="NCBI Taxonomy" id="483139"/>
    <lineage>
        <taxon>Eukaryota</taxon>
        <taxon>Sar</taxon>
        <taxon>Alveolata</taxon>
        <taxon>Apicomplexa</taxon>
        <taxon>Conoidasida</taxon>
        <taxon>Coccidia</taxon>
        <taxon>Eucoccidiorida</taxon>
        <taxon>Eimeriorina</taxon>
        <taxon>Sarcocystidae</taxon>
        <taxon>Cystoisospora</taxon>
    </lineage>
</organism>
<evidence type="ECO:0000256" key="6">
    <source>
        <dbReference type="ARBA" id="ARBA00023136"/>
    </source>
</evidence>
<feature type="compositionally biased region" description="Basic and acidic residues" evidence="7">
    <location>
        <begin position="684"/>
        <end position="694"/>
    </location>
</feature>
<keyword evidence="6 8" id="KW-0472">Membrane</keyword>
<keyword evidence="4" id="KW-0067">ATP-binding</keyword>
<feature type="transmembrane region" description="Helical" evidence="8">
    <location>
        <begin position="40"/>
        <end position="60"/>
    </location>
</feature>
<dbReference type="RefSeq" id="XP_067918873.1">
    <property type="nucleotide sequence ID" value="XM_068069154.1"/>
</dbReference>
<dbReference type="AlphaFoldDB" id="A0A2C6KKI4"/>
<keyword evidence="3" id="KW-0547">Nucleotide-binding</keyword>
<accession>A0A2C6KKI4</accession>
<reference evidence="11 12" key="1">
    <citation type="journal article" date="2017" name="Int. J. Parasitol.">
        <title>The genome of the protozoan parasite Cystoisospora suis and a reverse vaccinology approach to identify vaccine candidates.</title>
        <authorList>
            <person name="Palmieri N."/>
            <person name="Shrestha A."/>
            <person name="Ruttkowski B."/>
            <person name="Beck T."/>
            <person name="Vogl C."/>
            <person name="Tomley F."/>
            <person name="Blake D.P."/>
            <person name="Joachim A."/>
        </authorList>
    </citation>
    <scope>NUCLEOTIDE SEQUENCE [LARGE SCALE GENOMIC DNA]</scope>
    <source>
        <strain evidence="11 12">Wien I</strain>
    </source>
</reference>
<name>A0A2C6KKI4_9APIC</name>
<feature type="compositionally biased region" description="Polar residues" evidence="7">
    <location>
        <begin position="394"/>
        <end position="410"/>
    </location>
</feature>
<proteinExistence type="predicted"/>
<keyword evidence="2 8" id="KW-0812">Transmembrane</keyword>
<dbReference type="SUPFAM" id="SSF52540">
    <property type="entry name" value="P-loop containing nucleoside triphosphate hydrolases"/>
    <property type="match status" value="1"/>
</dbReference>
<evidence type="ECO:0000259" key="9">
    <source>
        <dbReference type="PROSITE" id="PS50893"/>
    </source>
</evidence>
<evidence type="ECO:0000256" key="5">
    <source>
        <dbReference type="ARBA" id="ARBA00022989"/>
    </source>
</evidence>
<dbReference type="InterPro" id="IPR017871">
    <property type="entry name" value="ABC_transporter-like_CS"/>
</dbReference>
<evidence type="ECO:0000313" key="12">
    <source>
        <dbReference type="Proteomes" id="UP000221165"/>
    </source>
</evidence>
<dbReference type="SUPFAM" id="SSF90123">
    <property type="entry name" value="ABC transporter transmembrane region"/>
    <property type="match status" value="1"/>
</dbReference>
<dbReference type="Gene3D" id="1.20.1560.10">
    <property type="entry name" value="ABC transporter type 1, transmembrane domain"/>
    <property type="match status" value="1"/>
</dbReference>
<dbReference type="GO" id="GO:0015421">
    <property type="term" value="F:ABC-type oligopeptide transporter activity"/>
    <property type="evidence" value="ECO:0007669"/>
    <property type="project" value="TreeGrafter"/>
</dbReference>
<dbReference type="InterPro" id="IPR039421">
    <property type="entry name" value="Type_1_exporter"/>
</dbReference>
<protein>
    <submittedName>
        <fullName evidence="11">Abc transporter transmembrane region domain-containing protein</fullName>
    </submittedName>
</protein>
<feature type="compositionally biased region" description="Low complexity" evidence="7">
    <location>
        <begin position="384"/>
        <end position="393"/>
    </location>
</feature>
<dbReference type="GO" id="GO:0005524">
    <property type="term" value="F:ATP binding"/>
    <property type="evidence" value="ECO:0007669"/>
    <property type="project" value="UniProtKB-KW"/>
</dbReference>
<dbReference type="OrthoDB" id="6500128at2759"/>
<dbReference type="InterPro" id="IPR003593">
    <property type="entry name" value="AAA+_ATPase"/>
</dbReference>
<dbReference type="InterPro" id="IPR011527">
    <property type="entry name" value="ABC1_TM_dom"/>
</dbReference>
<evidence type="ECO:0000313" key="11">
    <source>
        <dbReference type="EMBL" id="PHJ17148.1"/>
    </source>
</evidence>
<evidence type="ECO:0000256" key="7">
    <source>
        <dbReference type="SAM" id="MobiDB-lite"/>
    </source>
</evidence>
<dbReference type="Pfam" id="PF00005">
    <property type="entry name" value="ABC_tran"/>
    <property type="match status" value="1"/>
</dbReference>
<feature type="domain" description="ABC transporter" evidence="9">
    <location>
        <begin position="438"/>
        <end position="760"/>
    </location>
</feature>
<dbReference type="PANTHER" id="PTHR43394">
    <property type="entry name" value="ATP-DEPENDENT PERMEASE MDL1, MITOCHONDRIAL"/>
    <property type="match status" value="1"/>
</dbReference>
<dbReference type="EMBL" id="MIGC01005238">
    <property type="protein sequence ID" value="PHJ17148.1"/>
    <property type="molecule type" value="Genomic_DNA"/>
</dbReference>
<dbReference type="PROSITE" id="PS50929">
    <property type="entry name" value="ABC_TM1F"/>
    <property type="match status" value="1"/>
</dbReference>
<evidence type="ECO:0000256" key="3">
    <source>
        <dbReference type="ARBA" id="ARBA00022741"/>
    </source>
</evidence>
<feature type="compositionally biased region" description="Basic and acidic residues" evidence="7">
    <location>
        <begin position="412"/>
        <end position="442"/>
    </location>
</feature>
<dbReference type="Pfam" id="PF00664">
    <property type="entry name" value="ABC_membrane"/>
    <property type="match status" value="1"/>
</dbReference>
<dbReference type="Proteomes" id="UP000221165">
    <property type="component" value="Unassembled WGS sequence"/>
</dbReference>
<dbReference type="GO" id="GO:0090374">
    <property type="term" value="P:oligopeptide export from mitochondrion"/>
    <property type="evidence" value="ECO:0007669"/>
    <property type="project" value="TreeGrafter"/>
</dbReference>
<keyword evidence="12" id="KW-1185">Reference proteome</keyword>
<feature type="transmembrane region" description="Helical" evidence="8">
    <location>
        <begin position="191"/>
        <end position="213"/>
    </location>
</feature>
<feature type="transmembrane region" description="Helical" evidence="8">
    <location>
        <begin position="149"/>
        <end position="171"/>
    </location>
</feature>
<dbReference type="Gene3D" id="3.40.50.300">
    <property type="entry name" value="P-loop containing nucleotide triphosphate hydrolases"/>
    <property type="match status" value="1"/>
</dbReference>
<dbReference type="GO" id="GO:0005743">
    <property type="term" value="C:mitochondrial inner membrane"/>
    <property type="evidence" value="ECO:0007669"/>
    <property type="project" value="TreeGrafter"/>
</dbReference>